<dbReference type="InterPro" id="IPR051969">
    <property type="entry name" value="Zinc-finger_DNA-bd_regulators"/>
</dbReference>
<feature type="domain" description="C2H2-type" evidence="12">
    <location>
        <begin position="156"/>
        <end position="183"/>
    </location>
</feature>
<feature type="domain" description="C2H2-type" evidence="12">
    <location>
        <begin position="1372"/>
        <end position="1396"/>
    </location>
</feature>
<evidence type="ECO:0000259" key="12">
    <source>
        <dbReference type="PROSITE" id="PS50157"/>
    </source>
</evidence>
<dbReference type="GO" id="GO:0000981">
    <property type="term" value="F:DNA-binding transcription factor activity, RNA polymerase II-specific"/>
    <property type="evidence" value="ECO:0007669"/>
    <property type="project" value="TreeGrafter"/>
</dbReference>
<dbReference type="GO" id="GO:0000978">
    <property type="term" value="F:RNA polymerase II cis-regulatory region sequence-specific DNA binding"/>
    <property type="evidence" value="ECO:0007669"/>
    <property type="project" value="TreeGrafter"/>
</dbReference>
<feature type="region of interest" description="Disordered" evidence="11">
    <location>
        <begin position="499"/>
        <end position="537"/>
    </location>
</feature>
<keyword evidence="6" id="KW-0862">Zinc</keyword>
<name>A0AAQ6ALQ5_AMPOC</name>
<keyword evidence="14" id="KW-1185">Reference proteome</keyword>
<feature type="compositionally biased region" description="Polar residues" evidence="11">
    <location>
        <begin position="1"/>
        <end position="15"/>
    </location>
</feature>
<feature type="region of interest" description="Disordered" evidence="11">
    <location>
        <begin position="961"/>
        <end position="980"/>
    </location>
</feature>
<dbReference type="SMART" id="SM00355">
    <property type="entry name" value="ZnF_C2H2"/>
    <property type="match status" value="4"/>
</dbReference>
<feature type="compositionally biased region" description="Basic and acidic residues" evidence="11">
    <location>
        <begin position="499"/>
        <end position="511"/>
    </location>
</feature>
<evidence type="ECO:0000256" key="7">
    <source>
        <dbReference type="ARBA" id="ARBA00023015"/>
    </source>
</evidence>
<feature type="compositionally biased region" description="Low complexity" evidence="11">
    <location>
        <begin position="297"/>
        <end position="307"/>
    </location>
</feature>
<keyword evidence="5 10" id="KW-0863">Zinc-finger</keyword>
<evidence type="ECO:0000256" key="4">
    <source>
        <dbReference type="ARBA" id="ARBA00022737"/>
    </source>
</evidence>
<feature type="compositionally biased region" description="Polar residues" evidence="11">
    <location>
        <begin position="286"/>
        <end position="296"/>
    </location>
</feature>
<feature type="domain" description="C2H2-type" evidence="12">
    <location>
        <begin position="1344"/>
        <end position="1371"/>
    </location>
</feature>
<feature type="compositionally biased region" description="Polar residues" evidence="11">
    <location>
        <begin position="93"/>
        <end position="114"/>
    </location>
</feature>
<reference evidence="13" key="3">
    <citation type="submission" date="2025-09" db="UniProtKB">
        <authorList>
            <consortium name="Ensembl"/>
        </authorList>
    </citation>
    <scope>IDENTIFICATION</scope>
</reference>
<feature type="region of interest" description="Disordered" evidence="11">
    <location>
        <begin position="626"/>
        <end position="669"/>
    </location>
</feature>
<evidence type="ECO:0000256" key="10">
    <source>
        <dbReference type="PROSITE-ProRule" id="PRU00042"/>
    </source>
</evidence>
<protein>
    <recommendedName>
        <fullName evidence="12">C2H2-type domain-containing protein</fullName>
    </recommendedName>
</protein>
<dbReference type="KEGG" id="aoce:111578597"/>
<feature type="region of interest" description="Disordered" evidence="11">
    <location>
        <begin position="286"/>
        <end position="307"/>
    </location>
</feature>
<dbReference type="Pfam" id="PF00096">
    <property type="entry name" value="zf-C2H2"/>
    <property type="match status" value="4"/>
</dbReference>
<dbReference type="PANTHER" id="PTHR45944">
    <property type="entry name" value="SCHNURRI, ISOFORM F"/>
    <property type="match status" value="1"/>
</dbReference>
<dbReference type="InterPro" id="IPR013087">
    <property type="entry name" value="Znf_C2H2_type"/>
</dbReference>
<feature type="compositionally biased region" description="Low complexity" evidence="11">
    <location>
        <begin position="1730"/>
        <end position="1749"/>
    </location>
</feature>
<feature type="region of interest" description="Disordered" evidence="11">
    <location>
        <begin position="1079"/>
        <end position="1133"/>
    </location>
</feature>
<dbReference type="GO" id="GO:0008270">
    <property type="term" value="F:zinc ion binding"/>
    <property type="evidence" value="ECO:0007669"/>
    <property type="project" value="UniProtKB-KW"/>
</dbReference>
<feature type="compositionally biased region" description="Basic and acidic residues" evidence="11">
    <location>
        <begin position="691"/>
        <end position="715"/>
    </location>
</feature>
<feature type="compositionally biased region" description="Basic and acidic residues" evidence="11">
    <location>
        <begin position="629"/>
        <end position="638"/>
    </location>
</feature>
<feature type="compositionally biased region" description="Basic and acidic residues" evidence="11">
    <location>
        <begin position="1656"/>
        <end position="1666"/>
    </location>
</feature>
<feature type="compositionally biased region" description="Polar residues" evidence="11">
    <location>
        <begin position="336"/>
        <end position="356"/>
    </location>
</feature>
<reference evidence="13 14" key="1">
    <citation type="submission" date="2022-01" db="EMBL/GenBank/DDBJ databases">
        <title>A chromosome-scale genome assembly of the false clownfish, Amphiprion ocellaris.</title>
        <authorList>
            <person name="Ryu T."/>
        </authorList>
    </citation>
    <scope>NUCLEOTIDE SEQUENCE [LARGE SCALE GENOMIC DNA]</scope>
</reference>
<evidence type="ECO:0000256" key="8">
    <source>
        <dbReference type="ARBA" id="ARBA00023163"/>
    </source>
</evidence>
<feature type="compositionally biased region" description="Acidic residues" evidence="11">
    <location>
        <begin position="1439"/>
        <end position="1465"/>
    </location>
</feature>
<evidence type="ECO:0000256" key="3">
    <source>
        <dbReference type="ARBA" id="ARBA00022723"/>
    </source>
</evidence>
<feature type="region of interest" description="Disordered" evidence="11">
    <location>
        <begin position="691"/>
        <end position="775"/>
    </location>
</feature>
<keyword evidence="8" id="KW-0804">Transcription</keyword>
<dbReference type="Gene3D" id="3.30.160.60">
    <property type="entry name" value="Classic Zinc Finger"/>
    <property type="match status" value="4"/>
</dbReference>
<evidence type="ECO:0000313" key="14">
    <source>
        <dbReference type="Proteomes" id="UP001501940"/>
    </source>
</evidence>
<sequence>MESLETTAGVKSSTEGQDRNAAQKKCTSEAAQSRRRPSVELEGKGWHQQREEAQSRDTCGFKEMSDSGKSLQLEDQHSKTQSTSHQDYEVSSYPLQSTKSLSVGRQKVSAQTPGPASHRKSPSSLEIQQLCSHSGMDQLSETAGKVEQKPQKPGKYVCDYCGRACAKPSVLKKHIRSHTGERPYPCVPCGFSFKTKSNLYKHRKSHAHSVKAGTVPFSELGSYNANTDQGSFEGEGELFSDAEQSTDTDEDTLNDPLLLLDSPMEGSDNTAVKVLNLIAQKKGATSMSAQDGSSQPQEINAPPAAAEASRAIQSCTIKQRLALRLSEKRSSDSDHNLSLPSQSSKGSTDSGYFSRSESAEHQTGPPNTNAKSYQEIMFGKCYRPSPKQTTAFVVCSTESEYIGKRSEKGVSRVFTQEKDTVESIKINTKSFAREEVKEPQLDAGSDVGPLIRSNSMPTSSAVCLTMPQALRGSHSFDERTSTGGMRRLRRQAAFELSAHDGHADADSHGKMSESSVSPSGLEMENYPSAAPSMSHQRHAMELATRKRRKEKREEEDLPGHYEVHHEQCEEMFDSSKDYDVKQAAVGIMALGKGLSQCDMDISVSPEMSGRKALGNVISVIQHTNSINRPHSDQSESYKYHSQRQESISSYQAMEASDSFEMERSDSRLRQSVQMGPKLVRQPNIQVPEIRVTVEPDSPEKAPEVQVKEPEKHVEEFQWPQRSETLAQFPPEKLPPKKKRLRLADIEHSSGESSFESACTSLSRSPSQDSNLSYSSTFSFDREESLKSVSPARQDEFGKPLELLAVPGSGHSLSVLNQRQQHEMRRSSSEQAPCNLRKEFPEVRSISFDYGSLSPTSKVRHVDMSAVKERRRGNLVRQESLNMDTEVTQVPSQVFPQYLSSTSPPFTVLPQTLPIFSTGNTFPQLSHPSLLVPVRIQTHVPSYGSITYTSVSQIFDNQYGSVSSTTPTLQNQTSRLSGNPDSHNVLAYTKPSSTHTLSVEALDLSSAKLKTGIPLSLTSRTISTTNASSGGANKRMLSPASSLDLFMEVKQQKRVKEERMFGQIVEELSAVELGKCNLSEEKGHRSEMQGTSTPHAQDDSRRSKFITLQQKATEATDHGVESAMESSSLETSSPPYSMISVNEVKEVGMEKRVQMDMAAQLVTSQDILISDAEHSRLLSQFPSLRTTTGVSWCYLNYTKPSCSHSNAPFASVYATWCVSSHNPNPLELSTSTALALLRSKQRGDNVIYTVAAMCQPGTGKLVSSLILWRQTMEQLQRKPEPKEVDITYGKKVKDISCRVKTAKEEWKEREASTTQTVPTRIKIFEGGYKSNEDYVYVRGRGRGKYICEECGIRCKKPSMLKKHIRTHTDVRPYICRVCNFAFKTKGNLTKHMKSKAHMKKCLELGVSVTMDETEIQEHVDDIQQESKAEVTATTKHQFSDAEDSDGMEEEVDEIDEDDDEDDEYEGDSTPKLRSRSTSPQPCGVTSLSVTATAAIHGCSLTSLPGVDVRQQPSSRRLGSDHQPVLTSDQREKSVDEDSLTMLSPEQSSFLFDPYSSSLLSPGWESPIREPSPSRLRYPSPRRELSPRGRSSPRWDTSALRPGSPSFTPIQHPSPVSIERPLSPGTELAGKRESSVRGRQRVVLRAVSPRRGSHQHKGSGDKTRHQAKMEMAQQQGTFEMEMDQRSSLASTLPGAASSHQQNIFSHLPLHSQQQAHSLLPVVPVGGLQMLHSPPSSSTDVSPSSAPSPQSSEGQRCSSREGSVHGPETGGEDQLSCHPAAQEKSPEPGVGDSRQEENVQTCLKAIASLKITTEDPH</sequence>
<evidence type="ECO:0000256" key="2">
    <source>
        <dbReference type="ARBA" id="ARBA00022553"/>
    </source>
</evidence>
<feature type="domain" description="C2H2-type" evidence="12">
    <location>
        <begin position="184"/>
        <end position="211"/>
    </location>
</feature>
<feature type="compositionally biased region" description="Polar residues" evidence="11">
    <location>
        <begin position="750"/>
        <end position="775"/>
    </location>
</feature>
<feature type="compositionally biased region" description="Low complexity" evidence="11">
    <location>
        <begin position="1567"/>
        <end position="1577"/>
    </location>
</feature>
<evidence type="ECO:0000313" key="13">
    <source>
        <dbReference type="Ensembl" id="ENSAOCP00000077075.1"/>
    </source>
</evidence>
<dbReference type="FunFam" id="3.30.160.60:FF:000033">
    <property type="entry name" value="Immunodeficiency virus type I enhancer binding protein 1"/>
    <property type="match status" value="2"/>
</dbReference>
<feature type="region of interest" description="Disordered" evidence="11">
    <location>
        <begin position="1424"/>
        <end position="1482"/>
    </location>
</feature>
<keyword evidence="9" id="KW-0539">Nucleus</keyword>
<evidence type="ECO:0000256" key="5">
    <source>
        <dbReference type="ARBA" id="ARBA00022771"/>
    </source>
</evidence>
<keyword evidence="7" id="KW-0805">Transcription regulation</keyword>
<dbReference type="PROSITE" id="PS00028">
    <property type="entry name" value="ZINC_FINGER_C2H2_1"/>
    <property type="match status" value="4"/>
</dbReference>
<dbReference type="PANTHER" id="PTHR45944:SF1">
    <property type="entry name" value="TRANSCRIPTION FACTOR HIVEP2"/>
    <property type="match status" value="1"/>
</dbReference>
<accession>A0AAQ6ALQ5</accession>
<feature type="compositionally biased region" description="Basic and acidic residues" evidence="11">
    <location>
        <begin position="37"/>
        <end position="78"/>
    </location>
</feature>
<keyword evidence="2" id="KW-0597">Phosphoprotein</keyword>
<dbReference type="GeneID" id="111578597"/>
<dbReference type="Proteomes" id="UP001501940">
    <property type="component" value="Chromosome 20"/>
</dbReference>
<evidence type="ECO:0000256" key="1">
    <source>
        <dbReference type="ARBA" id="ARBA00004123"/>
    </source>
</evidence>
<feature type="region of interest" description="Disordered" evidence="11">
    <location>
        <begin position="326"/>
        <end position="371"/>
    </location>
</feature>
<dbReference type="PROSITE" id="PS50157">
    <property type="entry name" value="ZINC_FINGER_C2H2_2"/>
    <property type="match status" value="4"/>
</dbReference>
<feature type="compositionally biased region" description="Basic and acidic residues" evidence="11">
    <location>
        <begin position="326"/>
        <end position="335"/>
    </location>
</feature>
<dbReference type="SUPFAM" id="SSF57667">
    <property type="entry name" value="beta-beta-alpha zinc fingers"/>
    <property type="match status" value="2"/>
</dbReference>
<feature type="region of interest" description="Disordered" evidence="11">
    <location>
        <begin position="1559"/>
        <end position="1668"/>
    </location>
</feature>
<dbReference type="RefSeq" id="XP_023141255.2">
    <property type="nucleotide sequence ID" value="XM_023285487.3"/>
</dbReference>
<dbReference type="InterPro" id="IPR036236">
    <property type="entry name" value="Znf_C2H2_sf"/>
</dbReference>
<dbReference type="FunFam" id="3.30.160.60:FF:000594">
    <property type="entry name" value="Transcription factor HIVEP2"/>
    <property type="match status" value="2"/>
</dbReference>
<proteinExistence type="predicted"/>
<feature type="region of interest" description="Disordered" evidence="11">
    <location>
        <begin position="1727"/>
        <end position="1798"/>
    </location>
</feature>
<feature type="compositionally biased region" description="Low complexity" evidence="11">
    <location>
        <begin position="1120"/>
        <end position="1133"/>
    </location>
</feature>
<keyword evidence="4" id="KW-0677">Repeat</keyword>
<dbReference type="Ensembl" id="ENSAOCT00000081766.1">
    <property type="protein sequence ID" value="ENSAOCP00000077075.1"/>
    <property type="gene ID" value="ENSAOCG00000033946.1"/>
</dbReference>
<feature type="region of interest" description="Disordered" evidence="11">
    <location>
        <begin position="1"/>
        <end position="126"/>
    </location>
</feature>
<dbReference type="CTD" id="100536055"/>
<dbReference type="GeneTree" id="ENSGT00940000156512"/>
<evidence type="ECO:0000256" key="11">
    <source>
        <dbReference type="SAM" id="MobiDB-lite"/>
    </source>
</evidence>
<evidence type="ECO:0000256" key="6">
    <source>
        <dbReference type="ARBA" id="ARBA00022833"/>
    </source>
</evidence>
<evidence type="ECO:0000256" key="9">
    <source>
        <dbReference type="ARBA" id="ARBA00023242"/>
    </source>
</evidence>
<reference evidence="13" key="2">
    <citation type="submission" date="2025-08" db="UniProtKB">
        <authorList>
            <consortium name="Ensembl"/>
        </authorList>
    </citation>
    <scope>IDENTIFICATION</scope>
</reference>
<feature type="region of interest" description="Disordered" evidence="11">
    <location>
        <begin position="1502"/>
        <end position="1538"/>
    </location>
</feature>
<organism evidence="13 14">
    <name type="scientific">Amphiprion ocellaris</name>
    <name type="common">Clown anemonefish</name>
    <dbReference type="NCBI Taxonomy" id="80972"/>
    <lineage>
        <taxon>Eukaryota</taxon>
        <taxon>Metazoa</taxon>
        <taxon>Chordata</taxon>
        <taxon>Craniata</taxon>
        <taxon>Vertebrata</taxon>
        <taxon>Euteleostomi</taxon>
        <taxon>Actinopterygii</taxon>
        <taxon>Neopterygii</taxon>
        <taxon>Teleostei</taxon>
        <taxon>Neoteleostei</taxon>
        <taxon>Acanthomorphata</taxon>
        <taxon>Ovalentaria</taxon>
        <taxon>Pomacentridae</taxon>
        <taxon>Amphiprion</taxon>
    </lineage>
</organism>
<dbReference type="GO" id="GO:0005634">
    <property type="term" value="C:nucleus"/>
    <property type="evidence" value="ECO:0007669"/>
    <property type="project" value="UniProtKB-SubCell"/>
</dbReference>
<keyword evidence="3" id="KW-0479">Metal-binding</keyword>
<comment type="subcellular location">
    <subcellularLocation>
        <location evidence="1">Nucleus</location>
    </subcellularLocation>
</comment>